<accession>Q1LMZ1</accession>
<dbReference type="AlphaFoldDB" id="Q1LMZ1"/>
<gene>
    <name evidence="6" type="ordered locus">Rmet_1602</name>
</gene>
<dbReference type="eggNOG" id="COG4775">
    <property type="taxonomic scope" value="Bacteria"/>
</dbReference>
<name>Q1LMZ1_CUPMC</name>
<comment type="subcellular location">
    <subcellularLocation>
        <location evidence="1">Membrane</location>
    </subcellularLocation>
</comment>
<feature type="chain" id="PRO_5004193636" evidence="4">
    <location>
        <begin position="39"/>
        <end position="425"/>
    </location>
</feature>
<keyword evidence="4" id="KW-0732">Signal</keyword>
<evidence type="ECO:0000256" key="3">
    <source>
        <dbReference type="SAM" id="MobiDB-lite"/>
    </source>
</evidence>
<proteinExistence type="predicted"/>
<dbReference type="Proteomes" id="UP000002429">
    <property type="component" value="Chromosome"/>
</dbReference>
<dbReference type="InterPro" id="IPR000184">
    <property type="entry name" value="Bac_surfAg_D15"/>
</dbReference>
<reference evidence="7" key="1">
    <citation type="journal article" date="2010" name="PLoS ONE">
        <title>The complete genome sequence of Cupriavidus metallidurans strain CH34, a master survivalist in harsh and anthropogenic environments.</title>
        <authorList>
            <person name="Janssen P.J."/>
            <person name="Van Houdt R."/>
            <person name="Moors H."/>
            <person name="Monsieurs P."/>
            <person name="Morin N."/>
            <person name="Michaux A."/>
            <person name="Benotmane M.A."/>
            <person name="Leys N."/>
            <person name="Vallaeys T."/>
            <person name="Lapidus A."/>
            <person name="Monchy S."/>
            <person name="Medigue C."/>
            <person name="Taghavi S."/>
            <person name="McCorkle S."/>
            <person name="Dunn J."/>
            <person name="van der Lelie D."/>
            <person name="Mergeay M."/>
        </authorList>
    </citation>
    <scope>NUCLEOTIDE SEQUENCE [LARGE SCALE GENOMIC DNA]</scope>
    <source>
        <strain evidence="7">ATCC 43123 / DSM 2839 / NBRC 102507 / CH34</strain>
    </source>
</reference>
<feature type="region of interest" description="Disordered" evidence="3">
    <location>
        <begin position="34"/>
        <end position="71"/>
    </location>
</feature>
<evidence type="ECO:0000313" key="7">
    <source>
        <dbReference type="Proteomes" id="UP000002429"/>
    </source>
</evidence>
<evidence type="ECO:0000313" key="6">
    <source>
        <dbReference type="EMBL" id="ABF08485.1"/>
    </source>
</evidence>
<dbReference type="Gene3D" id="2.40.160.50">
    <property type="entry name" value="membrane protein fhac: a member of the omp85/tpsb transporter family"/>
    <property type="match status" value="1"/>
</dbReference>
<evidence type="ECO:0000256" key="2">
    <source>
        <dbReference type="ARBA" id="ARBA00023136"/>
    </source>
</evidence>
<dbReference type="KEGG" id="rme:Rmet_1602"/>
<organism evidence="6 7">
    <name type="scientific">Cupriavidus metallidurans (strain ATCC 43123 / DSM 2839 / NBRC 102507 / CH34)</name>
    <name type="common">Ralstonia metallidurans</name>
    <dbReference type="NCBI Taxonomy" id="266264"/>
    <lineage>
        <taxon>Bacteria</taxon>
        <taxon>Pseudomonadati</taxon>
        <taxon>Pseudomonadota</taxon>
        <taxon>Betaproteobacteria</taxon>
        <taxon>Burkholderiales</taxon>
        <taxon>Burkholderiaceae</taxon>
        <taxon>Cupriavidus</taxon>
    </lineage>
</organism>
<dbReference type="HOGENOM" id="CLU_046092_2_0_4"/>
<feature type="signal peptide" evidence="4">
    <location>
        <begin position="1"/>
        <end position="38"/>
    </location>
</feature>
<evidence type="ECO:0000256" key="1">
    <source>
        <dbReference type="ARBA" id="ARBA00004370"/>
    </source>
</evidence>
<dbReference type="STRING" id="266264.Rmet_1602"/>
<dbReference type="EMBL" id="CP000352">
    <property type="protein sequence ID" value="ABF08485.1"/>
    <property type="molecule type" value="Genomic_DNA"/>
</dbReference>
<dbReference type="Pfam" id="PF01103">
    <property type="entry name" value="Omp85"/>
    <property type="match status" value="1"/>
</dbReference>
<feature type="compositionally biased region" description="Low complexity" evidence="3">
    <location>
        <begin position="39"/>
        <end position="58"/>
    </location>
</feature>
<feature type="domain" description="Bacterial surface antigen (D15)" evidence="5">
    <location>
        <begin position="255"/>
        <end position="421"/>
    </location>
</feature>
<keyword evidence="2" id="KW-0472">Membrane</keyword>
<protein>
    <submittedName>
        <fullName evidence="6">Glyceraldehyde 3-phosphate dehydrogenase</fullName>
    </submittedName>
</protein>
<dbReference type="GO" id="GO:0019867">
    <property type="term" value="C:outer membrane"/>
    <property type="evidence" value="ECO:0007669"/>
    <property type="project" value="InterPro"/>
</dbReference>
<evidence type="ECO:0000256" key="4">
    <source>
        <dbReference type="SAM" id="SignalP"/>
    </source>
</evidence>
<keyword evidence="7" id="KW-1185">Reference proteome</keyword>
<evidence type="ECO:0000259" key="5">
    <source>
        <dbReference type="Pfam" id="PF01103"/>
    </source>
</evidence>
<sequence length="425" mass="46831">MDRLRRFQYDIWKMTRAILISALALLAAAAGSPVYGQAQPEDPSQSQTQTQTESTKPPESAKPADQMQPPAKKKLTFFDPEDGKLDMSDFLLNHKGALPVPTIITEPAVGYGFGLGLLFFSESMADAAAEARASGKGPAPPNITVLGGAYTDNGTWAAGFGHFHTWDGDRIRYLGGIGKVDANLEYFGVSNQPRSYELSGFALVQQLLIRVGDTHWFIGPRYVFADTSATFKFGNSAQELGSFERDQRIGKGGIVIDYDSRDNIFYPNKGSYAELEVQFARAGFGSTQTFDMYNARGFTWIPVARTLILGLRGDTRFSTGDVPFYAQPYVDLRGVQKGRYQDRNAVMTEVELRWDVTPRWSLLAFSGAGKAYGRWNDFSDASTVVSVGGGFRYMIARKLGLSMGIDVAHSRDQNAFYIQVGSAWH</sequence>